<name>A0AAQ3MA84_9PEZI</name>
<evidence type="ECO:0000313" key="4">
    <source>
        <dbReference type="Proteomes" id="UP001303373"/>
    </source>
</evidence>
<evidence type="ECO:0000256" key="1">
    <source>
        <dbReference type="ARBA" id="ARBA00006886"/>
    </source>
</evidence>
<dbReference type="InterPro" id="IPR008220">
    <property type="entry name" value="HAT_MetX-like"/>
</dbReference>
<dbReference type="PANTHER" id="PTHR32268:SF15">
    <property type="entry name" value="HOMOSERINE ACETYLTRANSFERASE FAMILY PROTEIN (AFU_ORTHOLOGUE AFUA_1G15350)"/>
    <property type="match status" value="1"/>
</dbReference>
<comment type="similarity">
    <text evidence="1">Belongs to the AB hydrolase superfamily. MetX family.</text>
</comment>
<evidence type="ECO:0000313" key="3">
    <source>
        <dbReference type="EMBL" id="WPH03802.1"/>
    </source>
</evidence>
<feature type="domain" description="AB hydrolase-1" evidence="2">
    <location>
        <begin position="72"/>
        <end position="176"/>
    </location>
</feature>
<organism evidence="3 4">
    <name type="scientific">Acrodontium crateriforme</name>
    <dbReference type="NCBI Taxonomy" id="150365"/>
    <lineage>
        <taxon>Eukaryota</taxon>
        <taxon>Fungi</taxon>
        <taxon>Dikarya</taxon>
        <taxon>Ascomycota</taxon>
        <taxon>Pezizomycotina</taxon>
        <taxon>Dothideomycetes</taxon>
        <taxon>Dothideomycetidae</taxon>
        <taxon>Mycosphaerellales</taxon>
        <taxon>Teratosphaeriaceae</taxon>
        <taxon>Acrodontium</taxon>
    </lineage>
</organism>
<dbReference type="Proteomes" id="UP001303373">
    <property type="component" value="Chromosome 11"/>
</dbReference>
<dbReference type="GO" id="GO:0016747">
    <property type="term" value="F:acyltransferase activity, transferring groups other than amino-acyl groups"/>
    <property type="evidence" value="ECO:0007669"/>
    <property type="project" value="InterPro"/>
</dbReference>
<dbReference type="Pfam" id="PF00561">
    <property type="entry name" value="Abhydrolase_1"/>
    <property type="match status" value="1"/>
</dbReference>
<dbReference type="InterPro" id="IPR000073">
    <property type="entry name" value="AB_hydrolase_1"/>
</dbReference>
<sequence>MPETQYFSHELTLSAQSTPPGIKFPAKLAYWTFGSPTSPAVLLPTCYGGKLADTSPFLYQKSQDHDAAEPILSPAKYFIIVTGLLSGGESSSPSNTAAPFDGPRFPRTTYEDNIRLQYALCQSLGVERLFAYIGFSMGGQQAYHMSVLFPDYVENMVCLAGSARTSWHNWSFLEGPKAALMSSVDFKEGEYGQPENCKLGKRAFERVYATWALSPQWFQAQTWKDVGYTSLQNFLDDNWSGHDEDDANDMLCLLNTWQMGDITLYHPDDQGDISKSLARIQANCLIFPARTDQYFPPGDNEDEVKYLKRGTLRCIDSVWGHVAAGGGGTKEDTAFIISEIKAFLGI</sequence>
<protein>
    <recommendedName>
        <fullName evidence="2">AB hydrolase-1 domain-containing protein</fullName>
    </recommendedName>
</protein>
<evidence type="ECO:0000259" key="2">
    <source>
        <dbReference type="Pfam" id="PF00561"/>
    </source>
</evidence>
<reference evidence="3 4" key="1">
    <citation type="submission" date="2023-11" db="EMBL/GenBank/DDBJ databases">
        <title>An acidophilic fungus is an integral part of prey digestion in a carnivorous sundew plant.</title>
        <authorList>
            <person name="Tsai I.J."/>
        </authorList>
    </citation>
    <scope>NUCLEOTIDE SEQUENCE [LARGE SCALE GENOMIC DNA]</scope>
    <source>
        <strain evidence="3">169a</strain>
    </source>
</reference>
<keyword evidence="4" id="KW-1185">Reference proteome</keyword>
<proteinExistence type="inferred from homology"/>
<dbReference type="SUPFAM" id="SSF53474">
    <property type="entry name" value="alpha/beta-Hydrolases"/>
    <property type="match status" value="1"/>
</dbReference>
<dbReference type="PANTHER" id="PTHR32268">
    <property type="entry name" value="HOMOSERINE O-ACETYLTRANSFERASE"/>
    <property type="match status" value="1"/>
</dbReference>
<dbReference type="AlphaFoldDB" id="A0AAQ3MA84"/>
<dbReference type="Gene3D" id="3.40.50.1820">
    <property type="entry name" value="alpha/beta hydrolase"/>
    <property type="match status" value="1"/>
</dbReference>
<gene>
    <name evidence="3" type="ORF">R9X50_00668500</name>
</gene>
<dbReference type="InterPro" id="IPR029058">
    <property type="entry name" value="AB_hydrolase_fold"/>
</dbReference>
<accession>A0AAQ3MA84</accession>
<dbReference type="EMBL" id="CP138590">
    <property type="protein sequence ID" value="WPH03802.1"/>
    <property type="molecule type" value="Genomic_DNA"/>
</dbReference>